<proteinExistence type="predicted"/>
<name>A0ACB6QIN1_9PLEO</name>
<organism evidence="1 2">
    <name type="scientific">Lindgomyces ingoldianus</name>
    <dbReference type="NCBI Taxonomy" id="673940"/>
    <lineage>
        <taxon>Eukaryota</taxon>
        <taxon>Fungi</taxon>
        <taxon>Dikarya</taxon>
        <taxon>Ascomycota</taxon>
        <taxon>Pezizomycotina</taxon>
        <taxon>Dothideomycetes</taxon>
        <taxon>Pleosporomycetidae</taxon>
        <taxon>Pleosporales</taxon>
        <taxon>Lindgomycetaceae</taxon>
        <taxon>Lindgomyces</taxon>
    </lineage>
</organism>
<sequence>MNEGLGQGVRYFMTEAICPMIIRLARSNNIAHLMEYLKGTHDPCWLWLVEWLPMQNVNSIYSSILWTNPSAGAETVLIECLVLAISGLSEEQVHRDKQNWNIRIVRLDPFGYLIHNQKNPFRESPTSIRWLCRGLLTDRAWYEIESLNELLTLKRLEQLTLLSDLIWETYCSLYLCNTFITVESKLTVNPLHIDLHVVNINSPRQVP</sequence>
<evidence type="ECO:0000313" key="2">
    <source>
        <dbReference type="Proteomes" id="UP000799755"/>
    </source>
</evidence>
<gene>
    <name evidence="1" type="ORF">BDR25DRAFT_360151</name>
</gene>
<protein>
    <submittedName>
        <fullName evidence="1">Uncharacterized protein</fullName>
    </submittedName>
</protein>
<comment type="caution">
    <text evidence="1">The sequence shown here is derived from an EMBL/GenBank/DDBJ whole genome shotgun (WGS) entry which is preliminary data.</text>
</comment>
<dbReference type="Proteomes" id="UP000799755">
    <property type="component" value="Unassembled WGS sequence"/>
</dbReference>
<evidence type="ECO:0000313" key="1">
    <source>
        <dbReference type="EMBL" id="KAF2465996.1"/>
    </source>
</evidence>
<accession>A0ACB6QIN1</accession>
<reference evidence="1" key="1">
    <citation type="journal article" date="2020" name="Stud. Mycol.">
        <title>101 Dothideomycetes genomes: a test case for predicting lifestyles and emergence of pathogens.</title>
        <authorList>
            <person name="Haridas S."/>
            <person name="Albert R."/>
            <person name="Binder M."/>
            <person name="Bloem J."/>
            <person name="Labutti K."/>
            <person name="Salamov A."/>
            <person name="Andreopoulos B."/>
            <person name="Baker S."/>
            <person name="Barry K."/>
            <person name="Bills G."/>
            <person name="Bluhm B."/>
            <person name="Cannon C."/>
            <person name="Castanera R."/>
            <person name="Culley D."/>
            <person name="Daum C."/>
            <person name="Ezra D."/>
            <person name="Gonzalez J."/>
            <person name="Henrissat B."/>
            <person name="Kuo A."/>
            <person name="Liang C."/>
            <person name="Lipzen A."/>
            <person name="Lutzoni F."/>
            <person name="Magnuson J."/>
            <person name="Mondo S."/>
            <person name="Nolan M."/>
            <person name="Ohm R."/>
            <person name="Pangilinan J."/>
            <person name="Park H.-J."/>
            <person name="Ramirez L."/>
            <person name="Alfaro M."/>
            <person name="Sun H."/>
            <person name="Tritt A."/>
            <person name="Yoshinaga Y."/>
            <person name="Zwiers L.-H."/>
            <person name="Turgeon B."/>
            <person name="Goodwin S."/>
            <person name="Spatafora J."/>
            <person name="Crous P."/>
            <person name="Grigoriev I."/>
        </authorList>
    </citation>
    <scope>NUCLEOTIDE SEQUENCE</scope>
    <source>
        <strain evidence="1">ATCC 200398</strain>
    </source>
</reference>
<dbReference type="EMBL" id="MU003527">
    <property type="protein sequence ID" value="KAF2465996.1"/>
    <property type="molecule type" value="Genomic_DNA"/>
</dbReference>
<keyword evidence="2" id="KW-1185">Reference proteome</keyword>